<accession>A0A5M3MHU9</accession>
<organism evidence="1 2">
    <name type="scientific">Coniophora puteana (strain RWD-64-598)</name>
    <name type="common">Brown rot fungus</name>
    <dbReference type="NCBI Taxonomy" id="741705"/>
    <lineage>
        <taxon>Eukaryota</taxon>
        <taxon>Fungi</taxon>
        <taxon>Dikarya</taxon>
        <taxon>Basidiomycota</taxon>
        <taxon>Agaricomycotina</taxon>
        <taxon>Agaricomycetes</taxon>
        <taxon>Agaricomycetidae</taxon>
        <taxon>Boletales</taxon>
        <taxon>Coniophorineae</taxon>
        <taxon>Coniophoraceae</taxon>
        <taxon>Coniophora</taxon>
    </lineage>
</organism>
<evidence type="ECO:0000313" key="1">
    <source>
        <dbReference type="EMBL" id="EIW78809.1"/>
    </source>
</evidence>
<dbReference type="EMBL" id="JH711581">
    <property type="protein sequence ID" value="EIW78809.1"/>
    <property type="molecule type" value="Genomic_DNA"/>
</dbReference>
<dbReference type="Proteomes" id="UP000053558">
    <property type="component" value="Unassembled WGS sequence"/>
</dbReference>
<protein>
    <submittedName>
        <fullName evidence="1">Uncharacterized protein</fullName>
    </submittedName>
</protein>
<evidence type="ECO:0000313" key="2">
    <source>
        <dbReference type="Proteomes" id="UP000053558"/>
    </source>
</evidence>
<name>A0A5M3MHU9_CONPW</name>
<dbReference type="AlphaFoldDB" id="A0A5M3MHU9"/>
<dbReference type="KEGG" id="cput:CONPUDRAFT_60263"/>
<dbReference type="GeneID" id="19208080"/>
<comment type="caution">
    <text evidence="1">The sequence shown here is derived from an EMBL/GenBank/DDBJ whole genome shotgun (WGS) entry which is preliminary data.</text>
</comment>
<reference evidence="2" key="1">
    <citation type="journal article" date="2012" name="Science">
        <title>The Paleozoic origin of enzymatic lignin decomposition reconstructed from 31 fungal genomes.</title>
        <authorList>
            <person name="Floudas D."/>
            <person name="Binder M."/>
            <person name="Riley R."/>
            <person name="Barry K."/>
            <person name="Blanchette R.A."/>
            <person name="Henrissat B."/>
            <person name="Martinez A.T."/>
            <person name="Otillar R."/>
            <person name="Spatafora J.W."/>
            <person name="Yadav J.S."/>
            <person name="Aerts A."/>
            <person name="Benoit I."/>
            <person name="Boyd A."/>
            <person name="Carlson A."/>
            <person name="Copeland A."/>
            <person name="Coutinho P.M."/>
            <person name="de Vries R.P."/>
            <person name="Ferreira P."/>
            <person name="Findley K."/>
            <person name="Foster B."/>
            <person name="Gaskell J."/>
            <person name="Glotzer D."/>
            <person name="Gorecki P."/>
            <person name="Heitman J."/>
            <person name="Hesse C."/>
            <person name="Hori C."/>
            <person name="Igarashi K."/>
            <person name="Jurgens J.A."/>
            <person name="Kallen N."/>
            <person name="Kersten P."/>
            <person name="Kohler A."/>
            <person name="Kuees U."/>
            <person name="Kumar T.K.A."/>
            <person name="Kuo A."/>
            <person name="LaButti K."/>
            <person name="Larrondo L.F."/>
            <person name="Lindquist E."/>
            <person name="Ling A."/>
            <person name="Lombard V."/>
            <person name="Lucas S."/>
            <person name="Lundell T."/>
            <person name="Martin R."/>
            <person name="McLaughlin D.J."/>
            <person name="Morgenstern I."/>
            <person name="Morin E."/>
            <person name="Murat C."/>
            <person name="Nagy L.G."/>
            <person name="Nolan M."/>
            <person name="Ohm R.A."/>
            <person name="Patyshakuliyeva A."/>
            <person name="Rokas A."/>
            <person name="Ruiz-Duenas F.J."/>
            <person name="Sabat G."/>
            <person name="Salamov A."/>
            <person name="Samejima M."/>
            <person name="Schmutz J."/>
            <person name="Slot J.C."/>
            <person name="St John F."/>
            <person name="Stenlid J."/>
            <person name="Sun H."/>
            <person name="Sun S."/>
            <person name="Syed K."/>
            <person name="Tsang A."/>
            <person name="Wiebenga A."/>
            <person name="Young D."/>
            <person name="Pisabarro A."/>
            <person name="Eastwood D.C."/>
            <person name="Martin F."/>
            <person name="Cullen D."/>
            <person name="Grigoriev I.V."/>
            <person name="Hibbett D.S."/>
        </authorList>
    </citation>
    <scope>NUCLEOTIDE SEQUENCE [LARGE SCALE GENOMIC DNA]</scope>
    <source>
        <strain evidence="2">RWD-64-598 SS2</strain>
    </source>
</reference>
<proteinExistence type="predicted"/>
<sequence length="118" mass="13241">MDSVRNTWAIAPISQPRLRWGEVRAGHRHACPHCGIDLLTGESPGFCCGPRGSRLNQVRPLPPLPPEYDVLLQDNRISTMSRILNLVFSFAAMETTHSFPHNDGPRGFLAIQGRVYHR</sequence>
<keyword evidence="2" id="KW-1185">Reference proteome</keyword>
<dbReference type="OMA" id="WAIAPIS"/>
<dbReference type="RefSeq" id="XP_007770494.1">
    <property type="nucleotide sequence ID" value="XM_007772304.1"/>
</dbReference>
<gene>
    <name evidence="1" type="ORF">CONPUDRAFT_60263</name>
</gene>
<feature type="non-terminal residue" evidence="1">
    <location>
        <position position="118"/>
    </location>
</feature>
<dbReference type="OrthoDB" id="3366231at2759"/>